<dbReference type="GO" id="GO:0015675">
    <property type="term" value="P:nickel cation transport"/>
    <property type="evidence" value="ECO:0007669"/>
    <property type="project" value="InterPro"/>
</dbReference>
<sequence length="536" mass="60821">MFQRHKFFINLFIVMLLVAILTCCTTKTGVSEKEKGGELTVAVAEDPGFDQLDAASYNGLIQAYPMIYDSLVEYGEKGKILPALATSWEISPDGKTYTFYLRKGVKFSDGTPFNADAVKFSLERWRQKPEHSSITASKALEKIEVVDSHTIKLHFNICYYPILTELTYPRPVRIMSPSAVTPAGDPNGKFAKPIGTGPWMVESYTKDQQAVLVRNPNYWGEKPRLSKIVLKVIPDPQTRVLALQSGQVDLAGGRMSSIPPESLPLITKDSKLQIHRTEGSTSYFLIFNYNNEFFQDVRIRQAINYAVNKRSMVDNLLGGVGKPAQGLFQFTVPYVTERNNQGYPYDVNKARELLAEAGWKDTDGDGILDKNGKPFKVSLAFQNVEYPEWKPMCEAIQGDLAKVGIQVNLKMLERTAYYDELWKNRGYELIIYRTYSDSWNPHGFLAGLFHTAKGKPAVAWADPKLELLIDNVLSTMDETERQKIYDEIFHLIYEQAMCVPLYYPEEIMVVNSRVQGFEFGTTAYCPVKWERLFVTK</sequence>
<accession>A0AAU8PZY4</accession>
<dbReference type="InterPro" id="IPR039424">
    <property type="entry name" value="SBP_5"/>
</dbReference>
<comment type="subcellular location">
    <subcellularLocation>
        <location evidence="1">Cell membrane</location>
        <topology evidence="1">Lipid-anchor</topology>
    </subcellularLocation>
</comment>
<keyword evidence="4" id="KW-0732">Signal</keyword>
<dbReference type="GO" id="GO:0016151">
    <property type="term" value="F:nickel cation binding"/>
    <property type="evidence" value="ECO:0007669"/>
    <property type="project" value="InterPro"/>
</dbReference>
<dbReference type="InterPro" id="IPR011980">
    <property type="entry name" value="CntA-like"/>
</dbReference>
<proteinExistence type="inferred from homology"/>
<dbReference type="GO" id="GO:1904680">
    <property type="term" value="F:peptide transmembrane transporter activity"/>
    <property type="evidence" value="ECO:0007669"/>
    <property type="project" value="TreeGrafter"/>
</dbReference>
<dbReference type="FunFam" id="3.10.105.10:FF:000006">
    <property type="entry name" value="Peptide ABC transporter substrate-binding protein"/>
    <property type="match status" value="1"/>
</dbReference>
<dbReference type="GO" id="GO:0015833">
    <property type="term" value="P:peptide transport"/>
    <property type="evidence" value="ECO:0007669"/>
    <property type="project" value="TreeGrafter"/>
</dbReference>
<keyword evidence="7" id="KW-1185">Reference proteome</keyword>
<dbReference type="Gene3D" id="3.40.190.10">
    <property type="entry name" value="Periplasmic binding protein-like II"/>
    <property type="match status" value="1"/>
</dbReference>
<evidence type="ECO:0000256" key="3">
    <source>
        <dbReference type="ARBA" id="ARBA00022448"/>
    </source>
</evidence>
<evidence type="ECO:0000313" key="6">
    <source>
        <dbReference type="EMBL" id="AEG13768.1"/>
    </source>
</evidence>
<comment type="similarity">
    <text evidence="2">Belongs to the bacterial solute-binding protein 5 family.</text>
</comment>
<evidence type="ECO:0000256" key="4">
    <source>
        <dbReference type="ARBA" id="ARBA00022729"/>
    </source>
</evidence>
<dbReference type="PIRSF" id="PIRSF002741">
    <property type="entry name" value="MppA"/>
    <property type="match status" value="1"/>
</dbReference>
<dbReference type="AlphaFoldDB" id="A0AAU8PZY4"/>
<dbReference type="Proteomes" id="UP000009229">
    <property type="component" value="Chromosome"/>
</dbReference>
<dbReference type="PROSITE" id="PS01040">
    <property type="entry name" value="SBP_BACTERIAL_5"/>
    <property type="match status" value="1"/>
</dbReference>
<dbReference type="Gene3D" id="3.10.105.10">
    <property type="entry name" value="Dipeptide-binding Protein, Domain 3"/>
    <property type="match status" value="1"/>
</dbReference>
<dbReference type="Pfam" id="PF00496">
    <property type="entry name" value="SBP_bac_5"/>
    <property type="match status" value="1"/>
</dbReference>
<dbReference type="SUPFAM" id="SSF53850">
    <property type="entry name" value="Periplasmic binding protein-like II"/>
    <property type="match status" value="1"/>
</dbReference>
<feature type="domain" description="Solute-binding protein family 5" evidence="5">
    <location>
        <begin position="80"/>
        <end position="454"/>
    </location>
</feature>
<dbReference type="GO" id="GO:0043190">
    <property type="term" value="C:ATP-binding cassette (ABC) transporter complex"/>
    <property type="evidence" value="ECO:0007669"/>
    <property type="project" value="InterPro"/>
</dbReference>
<dbReference type="InterPro" id="IPR000914">
    <property type="entry name" value="SBP_5_dom"/>
</dbReference>
<evidence type="ECO:0000313" key="7">
    <source>
        <dbReference type="Proteomes" id="UP000009229"/>
    </source>
</evidence>
<name>A0AAU8PZY4_DESK7</name>
<organism evidence="6 7">
    <name type="scientific">Desulfofundulus kuznetsovii (strain DSM 6115 / VKM B-1805 / 17)</name>
    <name type="common">Desulfotomaculum kuznetsovii</name>
    <dbReference type="NCBI Taxonomy" id="760568"/>
    <lineage>
        <taxon>Bacteria</taxon>
        <taxon>Bacillati</taxon>
        <taxon>Bacillota</taxon>
        <taxon>Clostridia</taxon>
        <taxon>Eubacteriales</taxon>
        <taxon>Peptococcaceae</taxon>
        <taxon>Desulfofundulus</taxon>
    </lineage>
</organism>
<dbReference type="InterPro" id="IPR030678">
    <property type="entry name" value="Peptide/Ni-bd"/>
</dbReference>
<reference evidence="7" key="1">
    <citation type="submission" date="2011-05" db="EMBL/GenBank/DDBJ databases">
        <title>Complete sequence of Desulfotomaculum kuznetsovii DSM 6115.</title>
        <authorList>
            <person name="Lucas S."/>
            <person name="Han J."/>
            <person name="Lapidus A."/>
            <person name="Cheng J.-F."/>
            <person name="Goodwin L."/>
            <person name="Pitluck S."/>
            <person name="Peters L."/>
            <person name="Mikhailova N."/>
            <person name="Lu M."/>
            <person name="Saunders E."/>
            <person name="Han C."/>
            <person name="Tapia R."/>
            <person name="Land M."/>
            <person name="Hauser L."/>
            <person name="Kyrpides N."/>
            <person name="Ivanova N."/>
            <person name="Pagani I."/>
            <person name="Nazina T."/>
            <person name="Ivanova A."/>
            <person name="Parshina S."/>
            <person name="Kuever J."/>
            <person name="Muyzer G."/>
            <person name="Plugge C."/>
            <person name="Stams A."/>
            <person name="Woyke T."/>
        </authorList>
    </citation>
    <scope>NUCLEOTIDE SEQUENCE [LARGE SCALE GENOMIC DNA]</scope>
    <source>
        <strain evidence="7">DSM 6115 / VKM B-1805 / 17</strain>
    </source>
</reference>
<dbReference type="CDD" id="cd08489">
    <property type="entry name" value="PBP2_NikA"/>
    <property type="match status" value="1"/>
</dbReference>
<evidence type="ECO:0000256" key="1">
    <source>
        <dbReference type="ARBA" id="ARBA00004193"/>
    </source>
</evidence>
<dbReference type="EMBL" id="CP002770">
    <property type="protein sequence ID" value="AEG13768.1"/>
    <property type="molecule type" value="Genomic_DNA"/>
</dbReference>
<dbReference type="GO" id="GO:0042597">
    <property type="term" value="C:periplasmic space"/>
    <property type="evidence" value="ECO:0007669"/>
    <property type="project" value="UniProtKB-ARBA"/>
</dbReference>
<dbReference type="InterPro" id="IPR023765">
    <property type="entry name" value="SBP_5_CS"/>
</dbReference>
<dbReference type="PANTHER" id="PTHR30290:SF10">
    <property type="entry name" value="PERIPLASMIC OLIGOPEPTIDE-BINDING PROTEIN-RELATED"/>
    <property type="match status" value="1"/>
</dbReference>
<evidence type="ECO:0000259" key="5">
    <source>
        <dbReference type="Pfam" id="PF00496"/>
    </source>
</evidence>
<dbReference type="PANTHER" id="PTHR30290">
    <property type="entry name" value="PERIPLASMIC BINDING COMPONENT OF ABC TRANSPORTER"/>
    <property type="match status" value="1"/>
</dbReference>
<dbReference type="KEGG" id="dku:Desku_0123"/>
<keyword evidence="3" id="KW-0813">Transport</keyword>
<dbReference type="NCBIfam" id="TIGR02294">
    <property type="entry name" value="nickel_nikA"/>
    <property type="match status" value="1"/>
</dbReference>
<evidence type="ECO:0000256" key="2">
    <source>
        <dbReference type="ARBA" id="ARBA00005695"/>
    </source>
</evidence>
<dbReference type="GO" id="GO:0020037">
    <property type="term" value="F:heme binding"/>
    <property type="evidence" value="ECO:0007669"/>
    <property type="project" value="InterPro"/>
</dbReference>
<gene>
    <name evidence="6" type="ordered locus">Desku_0123</name>
</gene>
<protein>
    <submittedName>
        <fullName evidence="6">Nickel ABC transporter, periplasmic nickel-binding protein</fullName>
    </submittedName>
</protein>